<evidence type="ECO:0000256" key="2">
    <source>
        <dbReference type="ARBA" id="ARBA00008622"/>
    </source>
</evidence>
<evidence type="ECO:0000313" key="14">
    <source>
        <dbReference type="EMBL" id="AGK56534.1"/>
    </source>
</evidence>
<dbReference type="STRING" id="670307.HYPDE_24243"/>
<evidence type="ECO:0000256" key="10">
    <source>
        <dbReference type="ARBA" id="ARBA00023004"/>
    </source>
</evidence>
<dbReference type="InterPro" id="IPR011577">
    <property type="entry name" value="Cyt_b561_bac/Ni-Hgenase"/>
</dbReference>
<keyword evidence="4" id="KW-1003">Cell membrane</keyword>
<dbReference type="GO" id="GO:0020037">
    <property type="term" value="F:heme binding"/>
    <property type="evidence" value="ECO:0007669"/>
    <property type="project" value="TreeGrafter"/>
</dbReference>
<proteinExistence type="inferred from homology"/>
<evidence type="ECO:0000256" key="7">
    <source>
        <dbReference type="ARBA" id="ARBA00022723"/>
    </source>
</evidence>
<dbReference type="EMBL" id="CP005587">
    <property type="protein sequence ID" value="AGK56534.1"/>
    <property type="molecule type" value="Genomic_DNA"/>
</dbReference>
<evidence type="ECO:0000256" key="9">
    <source>
        <dbReference type="ARBA" id="ARBA00022989"/>
    </source>
</evidence>
<dbReference type="PROSITE" id="PS00882">
    <property type="entry name" value="NI_HGENASE_CYTB_1"/>
    <property type="match status" value="1"/>
</dbReference>
<evidence type="ECO:0000256" key="8">
    <source>
        <dbReference type="ARBA" id="ARBA00022982"/>
    </source>
</evidence>
<dbReference type="Proteomes" id="UP000005952">
    <property type="component" value="Chromosome"/>
</dbReference>
<feature type="transmembrane region" description="Helical" evidence="12">
    <location>
        <begin position="117"/>
        <end position="140"/>
    </location>
</feature>
<keyword evidence="5" id="KW-0349">Heme</keyword>
<keyword evidence="15" id="KW-1185">Reference proteome</keyword>
<keyword evidence="8" id="KW-0249">Electron transport</keyword>
<dbReference type="OrthoDB" id="196472at2"/>
<dbReference type="SUPFAM" id="SSF81342">
    <property type="entry name" value="Transmembrane di-heme cytochromes"/>
    <property type="match status" value="1"/>
</dbReference>
<evidence type="ECO:0000256" key="11">
    <source>
        <dbReference type="ARBA" id="ARBA00023136"/>
    </source>
</evidence>
<dbReference type="Gene3D" id="1.20.950.20">
    <property type="entry name" value="Transmembrane di-heme cytochromes, Chain C"/>
    <property type="match status" value="1"/>
</dbReference>
<keyword evidence="10" id="KW-0408">Iron</keyword>
<dbReference type="GO" id="GO:0005506">
    <property type="term" value="F:iron ion binding"/>
    <property type="evidence" value="ECO:0007669"/>
    <property type="project" value="InterPro"/>
</dbReference>
<keyword evidence="11 12" id="KW-0472">Membrane</keyword>
<sequence length="242" mass="26745">MVEYKEYVAWDATTRWFHWINAIAVIGLIVTGLVILFDNDLGLSAAGKITLKSVHVSFGYLMALNLLWRFVWAFVGGHYSRWRSFLPGGRGYVASLRAYMASLLSGEPQQYVGHNPLARVGVTILFLLLLLQLVTGLVIAGTDLFWPPFGHWFAAWVAAPGVDPTAVVPGVPDLVEKTAYDSMRAFRKPFVEVHEIGFYVLVVTIVLHLAAVVMTEIHEGGSITSAMFTGRKLLSRRPPDAS</sequence>
<keyword evidence="7" id="KW-0479">Metal-binding</keyword>
<evidence type="ECO:0000256" key="6">
    <source>
        <dbReference type="ARBA" id="ARBA00022692"/>
    </source>
</evidence>
<evidence type="ECO:0000259" key="13">
    <source>
        <dbReference type="Pfam" id="PF01292"/>
    </source>
</evidence>
<dbReference type="PANTHER" id="PTHR30485:SF2">
    <property type="entry name" value="BLL0597 PROTEIN"/>
    <property type="match status" value="1"/>
</dbReference>
<dbReference type="HOGENOM" id="CLU_078451_2_1_5"/>
<dbReference type="GO" id="GO:0005886">
    <property type="term" value="C:plasma membrane"/>
    <property type="evidence" value="ECO:0007669"/>
    <property type="project" value="UniProtKB-SubCell"/>
</dbReference>
<reference evidence="14 15" key="1">
    <citation type="journal article" date="2013" name="Genome Announc.">
        <title>Genome sequences for three denitrifying bacterial strains isolated from a uranium- and nitrate-contaminated subsurface environment.</title>
        <authorList>
            <person name="Venkatramanan R."/>
            <person name="Prakash O."/>
            <person name="Woyke T."/>
            <person name="Chain P."/>
            <person name="Goodwin L.A."/>
            <person name="Watson D."/>
            <person name="Brooks S."/>
            <person name="Kostka J.E."/>
            <person name="Green S.J."/>
        </authorList>
    </citation>
    <scope>NUCLEOTIDE SEQUENCE [LARGE SCALE GENOMIC DNA]</scope>
    <source>
        <strain evidence="14 15">1NES1</strain>
    </source>
</reference>
<dbReference type="eggNOG" id="COG3658">
    <property type="taxonomic scope" value="Bacteria"/>
</dbReference>
<comment type="subcellular location">
    <subcellularLocation>
        <location evidence="1">Cell membrane</location>
        <topology evidence="1">Multi-pass membrane protein</topology>
    </subcellularLocation>
</comment>
<feature type="transmembrane region" description="Helical" evidence="12">
    <location>
        <begin position="16"/>
        <end position="37"/>
    </location>
</feature>
<dbReference type="InterPro" id="IPR051542">
    <property type="entry name" value="Hydrogenase_cytochrome"/>
</dbReference>
<keyword evidence="9 12" id="KW-1133">Transmembrane helix</keyword>
<dbReference type="PRINTS" id="PR00161">
    <property type="entry name" value="NIHGNASECYTB"/>
</dbReference>
<keyword evidence="6 12" id="KW-0812">Transmembrane</keyword>
<feature type="transmembrane region" description="Helical" evidence="12">
    <location>
        <begin position="196"/>
        <end position="217"/>
    </location>
</feature>
<dbReference type="InterPro" id="IPR000516">
    <property type="entry name" value="Ni-dep_Hydgase_cyt-B"/>
</dbReference>
<dbReference type="GO" id="GO:0009055">
    <property type="term" value="F:electron transfer activity"/>
    <property type="evidence" value="ECO:0007669"/>
    <property type="project" value="InterPro"/>
</dbReference>
<protein>
    <submittedName>
        <fullName evidence="14">Cytochrome B561</fullName>
    </submittedName>
</protein>
<dbReference type="KEGG" id="hdt:HYPDE_24243"/>
<organism evidence="14 15">
    <name type="scientific">Hyphomicrobium denitrificans 1NES1</name>
    <dbReference type="NCBI Taxonomy" id="670307"/>
    <lineage>
        <taxon>Bacteria</taxon>
        <taxon>Pseudomonadati</taxon>
        <taxon>Pseudomonadota</taxon>
        <taxon>Alphaproteobacteria</taxon>
        <taxon>Hyphomicrobiales</taxon>
        <taxon>Hyphomicrobiaceae</taxon>
        <taxon>Hyphomicrobium</taxon>
    </lineage>
</organism>
<feature type="transmembrane region" description="Helical" evidence="12">
    <location>
        <begin position="58"/>
        <end position="79"/>
    </location>
</feature>
<evidence type="ECO:0000256" key="4">
    <source>
        <dbReference type="ARBA" id="ARBA00022475"/>
    </source>
</evidence>
<dbReference type="AlphaFoldDB" id="N0AZI6"/>
<dbReference type="GO" id="GO:0022904">
    <property type="term" value="P:respiratory electron transport chain"/>
    <property type="evidence" value="ECO:0007669"/>
    <property type="project" value="InterPro"/>
</dbReference>
<accession>N0AZI6</accession>
<evidence type="ECO:0000256" key="3">
    <source>
        <dbReference type="ARBA" id="ARBA00022448"/>
    </source>
</evidence>
<dbReference type="Pfam" id="PF01292">
    <property type="entry name" value="Ni_hydr_CYTB"/>
    <property type="match status" value="1"/>
</dbReference>
<evidence type="ECO:0000256" key="5">
    <source>
        <dbReference type="ARBA" id="ARBA00022617"/>
    </source>
</evidence>
<name>N0AZI6_9HYPH</name>
<dbReference type="PANTHER" id="PTHR30485">
    <property type="entry name" value="NI/FE-HYDROGENASE 1 B-TYPE CYTOCHROME SUBUNIT"/>
    <property type="match status" value="1"/>
</dbReference>
<dbReference type="RefSeq" id="WP_015596572.1">
    <property type="nucleotide sequence ID" value="NC_021172.1"/>
</dbReference>
<evidence type="ECO:0000313" key="15">
    <source>
        <dbReference type="Proteomes" id="UP000005952"/>
    </source>
</evidence>
<comment type="similarity">
    <text evidence="2">Belongs to the HupC/HyaC/HydC family.</text>
</comment>
<evidence type="ECO:0000256" key="1">
    <source>
        <dbReference type="ARBA" id="ARBA00004651"/>
    </source>
</evidence>
<feature type="domain" description="Cytochrome b561 bacterial/Ni-hydrogenase" evidence="13">
    <location>
        <begin position="10"/>
        <end position="230"/>
    </location>
</feature>
<keyword evidence="3" id="KW-0813">Transport</keyword>
<gene>
    <name evidence="14" type="ORF">HYPDE_24243</name>
</gene>
<evidence type="ECO:0000256" key="12">
    <source>
        <dbReference type="SAM" id="Phobius"/>
    </source>
</evidence>
<dbReference type="InterPro" id="IPR016174">
    <property type="entry name" value="Di-haem_cyt_TM"/>
</dbReference>